<dbReference type="InterPro" id="IPR027806">
    <property type="entry name" value="HARBI1_dom"/>
</dbReference>
<sequence length="225" mass="25815">MPEQPQIINTQYRFSQIASFPRVIGCIDCTHIRIISPGGNDAEVFRNRKRVLFYKCSSCIVCNSDLKICNIVARWPGSAHDSTIFANSRLKATFETNEYPNCMLLGDSGYPLKRNLLTPLPAVRNRGQQLYNEAHIHTRNCIERLFGTWKRRFPILAYGLRLKLSTSLTVIVAAAVLYNIAISMREEEPPDDAADQLNYLIERGRLRVHLIRNQLVNYFENIDNL</sequence>
<dbReference type="GO" id="GO:0004518">
    <property type="term" value="F:nuclease activity"/>
    <property type="evidence" value="ECO:0007669"/>
    <property type="project" value="UniProtKB-KW"/>
</dbReference>
<reference evidence="8" key="1">
    <citation type="journal article" date="2013" name="Genome Biol.">
        <title>Draft genome of the mountain pine beetle, Dendroctonus ponderosae Hopkins, a major forest pest.</title>
        <authorList>
            <person name="Keeling C.I."/>
            <person name="Yuen M.M."/>
            <person name="Liao N.Y."/>
            <person name="Docking T.R."/>
            <person name="Chan S.K."/>
            <person name="Taylor G.A."/>
            <person name="Palmquist D.L."/>
            <person name="Jackman S.D."/>
            <person name="Nguyen A."/>
            <person name="Li M."/>
            <person name="Henderson H."/>
            <person name="Janes J.K."/>
            <person name="Zhao Y."/>
            <person name="Pandoh P."/>
            <person name="Moore R."/>
            <person name="Sperling F.A."/>
            <person name="Huber D.P."/>
            <person name="Birol I."/>
            <person name="Jones S.J."/>
            <person name="Bohlmann J."/>
        </authorList>
    </citation>
    <scope>NUCLEOTIDE SEQUENCE</scope>
</reference>
<evidence type="ECO:0000313" key="8">
    <source>
        <dbReference type="EMBL" id="ENN80826.1"/>
    </source>
</evidence>
<evidence type="ECO:0000256" key="2">
    <source>
        <dbReference type="ARBA" id="ARBA00004123"/>
    </source>
</evidence>
<organism evidence="8">
    <name type="scientific">Dendroctonus ponderosae</name>
    <name type="common">Mountain pine beetle</name>
    <dbReference type="NCBI Taxonomy" id="77166"/>
    <lineage>
        <taxon>Eukaryota</taxon>
        <taxon>Metazoa</taxon>
        <taxon>Ecdysozoa</taxon>
        <taxon>Arthropoda</taxon>
        <taxon>Hexapoda</taxon>
        <taxon>Insecta</taxon>
        <taxon>Pterygota</taxon>
        <taxon>Neoptera</taxon>
        <taxon>Endopterygota</taxon>
        <taxon>Coleoptera</taxon>
        <taxon>Polyphaga</taxon>
        <taxon>Cucujiformia</taxon>
        <taxon>Curculionidae</taxon>
        <taxon>Scolytinae</taxon>
        <taxon>Dendroctonus</taxon>
    </lineage>
</organism>
<dbReference type="Pfam" id="PF13359">
    <property type="entry name" value="DDE_Tnp_4"/>
    <property type="match status" value="1"/>
</dbReference>
<dbReference type="PANTHER" id="PTHR22930:SF289">
    <property type="entry name" value="DDE TNP4 DOMAIN-CONTAINING PROTEIN-RELATED"/>
    <property type="match status" value="1"/>
</dbReference>
<keyword evidence="4" id="KW-0540">Nuclease</keyword>
<dbReference type="InterPro" id="IPR045249">
    <property type="entry name" value="HARBI1-like"/>
</dbReference>
<evidence type="ECO:0000256" key="7">
    <source>
        <dbReference type="ARBA" id="ARBA00023242"/>
    </source>
</evidence>
<dbReference type="GO" id="GO:0046872">
    <property type="term" value="F:metal ion binding"/>
    <property type="evidence" value="ECO:0007669"/>
    <property type="project" value="UniProtKB-KW"/>
</dbReference>
<comment type="subcellular location">
    <subcellularLocation>
        <location evidence="2">Nucleus</location>
    </subcellularLocation>
</comment>
<evidence type="ECO:0000256" key="5">
    <source>
        <dbReference type="ARBA" id="ARBA00022723"/>
    </source>
</evidence>
<gene>
    <name evidence="8" type="ORF">YQE_02759</name>
</gene>
<evidence type="ECO:0000256" key="6">
    <source>
        <dbReference type="ARBA" id="ARBA00022801"/>
    </source>
</evidence>
<evidence type="ECO:0000256" key="1">
    <source>
        <dbReference type="ARBA" id="ARBA00001968"/>
    </source>
</evidence>
<proteinExistence type="inferred from homology"/>
<name>N6UJI4_DENPD</name>
<dbReference type="AlphaFoldDB" id="N6UJI4"/>
<keyword evidence="6" id="KW-0378">Hydrolase</keyword>
<protein>
    <submittedName>
        <fullName evidence="8">Uncharacterized protein</fullName>
    </submittedName>
</protein>
<dbReference type="EMBL" id="KB740352">
    <property type="protein sequence ID" value="ENN80826.1"/>
    <property type="molecule type" value="Genomic_DNA"/>
</dbReference>
<dbReference type="PANTHER" id="PTHR22930">
    <property type="match status" value="1"/>
</dbReference>
<dbReference type="HOGENOM" id="CLU_018552_13_6_1"/>
<dbReference type="OMA" id="GYANTMH"/>
<comment type="similarity">
    <text evidence="3">Belongs to the HARBI1 family.</text>
</comment>
<keyword evidence="5" id="KW-0479">Metal-binding</keyword>
<keyword evidence="7" id="KW-0539">Nucleus</keyword>
<dbReference type="GO" id="GO:0016787">
    <property type="term" value="F:hydrolase activity"/>
    <property type="evidence" value="ECO:0007669"/>
    <property type="project" value="UniProtKB-KW"/>
</dbReference>
<dbReference type="OrthoDB" id="8177447at2759"/>
<comment type="cofactor">
    <cofactor evidence="1">
        <name>a divalent metal cation</name>
        <dbReference type="ChEBI" id="CHEBI:60240"/>
    </cofactor>
</comment>
<dbReference type="GO" id="GO:0005634">
    <property type="term" value="C:nucleus"/>
    <property type="evidence" value="ECO:0007669"/>
    <property type="project" value="UniProtKB-SubCell"/>
</dbReference>
<accession>N6UJI4</accession>
<feature type="non-terminal residue" evidence="8">
    <location>
        <position position="1"/>
    </location>
</feature>
<evidence type="ECO:0000256" key="4">
    <source>
        <dbReference type="ARBA" id="ARBA00022722"/>
    </source>
</evidence>
<evidence type="ECO:0000256" key="3">
    <source>
        <dbReference type="ARBA" id="ARBA00006958"/>
    </source>
</evidence>